<dbReference type="OrthoDB" id="9853258at2"/>
<dbReference type="STRING" id="1217970.SAMN05444002_0062"/>
<keyword evidence="3" id="KW-1185">Reference proteome</keyword>
<dbReference type="Proteomes" id="UP000184932">
    <property type="component" value="Unassembled WGS sequence"/>
</dbReference>
<evidence type="ECO:0000313" key="2">
    <source>
        <dbReference type="EMBL" id="SIN74879.1"/>
    </source>
</evidence>
<proteinExistence type="predicted"/>
<feature type="transmembrane region" description="Helical" evidence="1">
    <location>
        <begin position="6"/>
        <end position="24"/>
    </location>
</feature>
<organism evidence="2 3">
    <name type="scientific">Vannielia litorea</name>
    <dbReference type="NCBI Taxonomy" id="1217970"/>
    <lineage>
        <taxon>Bacteria</taxon>
        <taxon>Pseudomonadati</taxon>
        <taxon>Pseudomonadota</taxon>
        <taxon>Alphaproteobacteria</taxon>
        <taxon>Rhodobacterales</taxon>
        <taxon>Paracoccaceae</taxon>
        <taxon>Vannielia</taxon>
    </lineage>
</organism>
<evidence type="ECO:0000313" key="3">
    <source>
        <dbReference type="Proteomes" id="UP000184932"/>
    </source>
</evidence>
<accession>A0A1N6DVQ9</accession>
<keyword evidence="1" id="KW-0812">Transmembrane</keyword>
<name>A0A1N6DVQ9_9RHOB</name>
<reference evidence="3" key="1">
    <citation type="submission" date="2016-11" db="EMBL/GenBank/DDBJ databases">
        <authorList>
            <person name="Varghese N."/>
            <person name="Submissions S."/>
        </authorList>
    </citation>
    <scope>NUCLEOTIDE SEQUENCE [LARGE SCALE GENOMIC DNA]</scope>
    <source>
        <strain evidence="3">DSM 29440</strain>
    </source>
</reference>
<sequence length="168" mass="18154">MTRWRWAVVAAVVAANILAFLPLLRRETQVTCQPEMALPEGLLAGVAPDGLVHELVGLDATWHLSGPQSLSNDGIETADGVKPWRAEHVRHLCTEGLPCALKIETDDRFALLWVEASEPGYSGAMVVQDAPDRRLTLSAAAEETAEGAACGVLAAWFAFVRTERLLPD</sequence>
<gene>
    <name evidence="2" type="ORF">SAMN05444002_0062</name>
</gene>
<dbReference type="RefSeq" id="WP_074254293.1">
    <property type="nucleotide sequence ID" value="NZ_FSRL01000001.1"/>
</dbReference>
<dbReference type="AlphaFoldDB" id="A0A1N6DVQ9"/>
<dbReference type="EMBL" id="FSRL01000001">
    <property type="protein sequence ID" value="SIN74879.1"/>
    <property type="molecule type" value="Genomic_DNA"/>
</dbReference>
<evidence type="ECO:0000256" key="1">
    <source>
        <dbReference type="SAM" id="Phobius"/>
    </source>
</evidence>
<keyword evidence="1" id="KW-1133">Transmembrane helix</keyword>
<protein>
    <submittedName>
        <fullName evidence="2">Uncharacterized protein</fullName>
    </submittedName>
</protein>
<keyword evidence="1" id="KW-0472">Membrane</keyword>